<keyword evidence="2" id="KW-0378">Hydrolase</keyword>
<dbReference type="InterPro" id="IPR001254">
    <property type="entry name" value="Trypsin_dom"/>
</dbReference>
<evidence type="ECO:0000256" key="2">
    <source>
        <dbReference type="RuleBase" id="RU363034"/>
    </source>
</evidence>
<comment type="caution">
    <text evidence="4">The sequence shown here is derived from an EMBL/GenBank/DDBJ whole genome shotgun (WGS) entry which is preliminary data.</text>
</comment>
<dbReference type="PANTHER" id="PTHR24252">
    <property type="entry name" value="ACROSIN-RELATED"/>
    <property type="match status" value="1"/>
</dbReference>
<dbReference type="InterPro" id="IPR009003">
    <property type="entry name" value="Peptidase_S1_PA"/>
</dbReference>
<protein>
    <recommendedName>
        <fullName evidence="3">Peptidase S1 domain-containing protein</fullName>
    </recommendedName>
</protein>
<dbReference type="GO" id="GO:0006508">
    <property type="term" value="P:proteolysis"/>
    <property type="evidence" value="ECO:0007669"/>
    <property type="project" value="UniProtKB-KW"/>
</dbReference>
<reference evidence="4" key="1">
    <citation type="journal article" date="2019" name="bioRxiv">
        <title>The Genome of the Zebra Mussel, Dreissena polymorpha: A Resource for Invasive Species Research.</title>
        <authorList>
            <person name="McCartney M.A."/>
            <person name="Auch B."/>
            <person name="Kono T."/>
            <person name="Mallez S."/>
            <person name="Zhang Y."/>
            <person name="Obille A."/>
            <person name="Becker A."/>
            <person name="Abrahante J.E."/>
            <person name="Garbe J."/>
            <person name="Badalamenti J.P."/>
            <person name="Herman A."/>
            <person name="Mangelson H."/>
            <person name="Liachko I."/>
            <person name="Sullivan S."/>
            <person name="Sone E.D."/>
            <person name="Koren S."/>
            <person name="Silverstein K.A.T."/>
            <person name="Beckman K.B."/>
            <person name="Gohl D.M."/>
        </authorList>
    </citation>
    <scope>NUCLEOTIDE SEQUENCE</scope>
    <source>
        <strain evidence="4">Duluth1</strain>
        <tissue evidence="4">Whole animal</tissue>
    </source>
</reference>
<dbReference type="SUPFAM" id="SSF50494">
    <property type="entry name" value="Trypsin-like serine proteases"/>
    <property type="match status" value="1"/>
</dbReference>
<dbReference type="InterPro" id="IPR018114">
    <property type="entry name" value="TRYPSIN_HIS"/>
</dbReference>
<evidence type="ECO:0000313" key="5">
    <source>
        <dbReference type="Proteomes" id="UP000828390"/>
    </source>
</evidence>
<dbReference type="GO" id="GO:0004252">
    <property type="term" value="F:serine-type endopeptidase activity"/>
    <property type="evidence" value="ECO:0007669"/>
    <property type="project" value="InterPro"/>
</dbReference>
<evidence type="ECO:0000259" key="3">
    <source>
        <dbReference type="PROSITE" id="PS50240"/>
    </source>
</evidence>
<keyword evidence="5" id="KW-1185">Reference proteome</keyword>
<keyword evidence="2" id="KW-0645">Protease</keyword>
<name>A0A9D4NE22_DREPO</name>
<dbReference type="PROSITE" id="PS00135">
    <property type="entry name" value="TRYPSIN_SER"/>
    <property type="match status" value="1"/>
</dbReference>
<dbReference type="PROSITE" id="PS00134">
    <property type="entry name" value="TRYPSIN_HIS"/>
    <property type="match status" value="1"/>
</dbReference>
<dbReference type="AlphaFoldDB" id="A0A9D4NE22"/>
<accession>A0A9D4NE22</accession>
<dbReference type="InterPro" id="IPR043504">
    <property type="entry name" value="Peptidase_S1_PA_chymotrypsin"/>
</dbReference>
<dbReference type="PROSITE" id="PS50240">
    <property type="entry name" value="TRYPSIN_DOM"/>
    <property type="match status" value="1"/>
</dbReference>
<sequence length="177" mass="19471">MHFMLKPKHPDLAWRPHTCGASLIHPQWLLTAAHCFDGPVIEGWGDKDNWRVVLGPTTSRPITSTAGWGRLFEGAFFAAEMPHYASVQIVPTPVCEDIYGVPENYTDLFVSVICAIGEDNGSCQGDSGGPLACFHDGRWTQVGVVNSGAGSAHPLYPVIYTRVNHFYDWIETVIESN</sequence>
<dbReference type="Gene3D" id="2.40.10.10">
    <property type="entry name" value="Trypsin-like serine proteases"/>
    <property type="match status" value="2"/>
</dbReference>
<dbReference type="InterPro" id="IPR001314">
    <property type="entry name" value="Peptidase_S1A"/>
</dbReference>
<dbReference type="InterPro" id="IPR033116">
    <property type="entry name" value="TRYPSIN_SER"/>
</dbReference>
<dbReference type="Pfam" id="PF00089">
    <property type="entry name" value="Trypsin"/>
    <property type="match status" value="2"/>
</dbReference>
<organism evidence="4 5">
    <name type="scientific">Dreissena polymorpha</name>
    <name type="common">Zebra mussel</name>
    <name type="synonym">Mytilus polymorpha</name>
    <dbReference type="NCBI Taxonomy" id="45954"/>
    <lineage>
        <taxon>Eukaryota</taxon>
        <taxon>Metazoa</taxon>
        <taxon>Spiralia</taxon>
        <taxon>Lophotrochozoa</taxon>
        <taxon>Mollusca</taxon>
        <taxon>Bivalvia</taxon>
        <taxon>Autobranchia</taxon>
        <taxon>Heteroconchia</taxon>
        <taxon>Euheterodonta</taxon>
        <taxon>Imparidentia</taxon>
        <taxon>Neoheterodontei</taxon>
        <taxon>Myida</taxon>
        <taxon>Dreissenoidea</taxon>
        <taxon>Dreissenidae</taxon>
        <taxon>Dreissena</taxon>
    </lineage>
</organism>
<reference evidence="4" key="2">
    <citation type="submission" date="2020-11" db="EMBL/GenBank/DDBJ databases">
        <authorList>
            <person name="McCartney M.A."/>
            <person name="Auch B."/>
            <person name="Kono T."/>
            <person name="Mallez S."/>
            <person name="Becker A."/>
            <person name="Gohl D.M."/>
            <person name="Silverstein K.A.T."/>
            <person name="Koren S."/>
            <person name="Bechman K.B."/>
            <person name="Herman A."/>
            <person name="Abrahante J.E."/>
            <person name="Garbe J."/>
        </authorList>
    </citation>
    <scope>NUCLEOTIDE SEQUENCE</scope>
    <source>
        <strain evidence="4">Duluth1</strain>
        <tissue evidence="4">Whole animal</tissue>
    </source>
</reference>
<dbReference type="CDD" id="cd00190">
    <property type="entry name" value="Tryp_SPc"/>
    <property type="match status" value="1"/>
</dbReference>
<proteinExistence type="predicted"/>
<dbReference type="Proteomes" id="UP000828390">
    <property type="component" value="Unassembled WGS sequence"/>
</dbReference>
<gene>
    <name evidence="4" type="ORF">DPMN_016737</name>
</gene>
<evidence type="ECO:0000313" key="4">
    <source>
        <dbReference type="EMBL" id="KAH3892616.1"/>
    </source>
</evidence>
<dbReference type="SMART" id="SM00020">
    <property type="entry name" value="Tryp_SPc"/>
    <property type="match status" value="1"/>
</dbReference>
<keyword evidence="2" id="KW-0720">Serine protease</keyword>
<keyword evidence="1" id="KW-1015">Disulfide bond</keyword>
<evidence type="ECO:0000256" key="1">
    <source>
        <dbReference type="ARBA" id="ARBA00023157"/>
    </source>
</evidence>
<dbReference type="EMBL" id="JAIWYP010000001">
    <property type="protein sequence ID" value="KAH3892616.1"/>
    <property type="molecule type" value="Genomic_DNA"/>
</dbReference>
<dbReference type="PRINTS" id="PR00722">
    <property type="entry name" value="CHYMOTRYPSIN"/>
</dbReference>
<feature type="domain" description="Peptidase S1" evidence="3">
    <location>
        <begin position="1"/>
        <end position="175"/>
    </location>
</feature>
<dbReference type="PANTHER" id="PTHR24252:SF7">
    <property type="entry name" value="HYALIN"/>
    <property type="match status" value="1"/>
</dbReference>